<feature type="domain" description="Hydroxymethylglutaryl-coenzyme A synthase C-terminal" evidence="6">
    <location>
        <begin position="259"/>
        <end position="318"/>
    </location>
</feature>
<reference evidence="7" key="1">
    <citation type="submission" date="2013-05" db="EMBL/GenBank/DDBJ databases">
        <authorList>
            <person name="Wang T."/>
            <person name="Qin Z.J."/>
        </authorList>
    </citation>
    <scope>NUCLEOTIDE SEQUENCE</scope>
</reference>
<accession>U3Q0S3</accession>
<dbReference type="CDD" id="cd00827">
    <property type="entry name" value="init_cond_enzymes"/>
    <property type="match status" value="1"/>
</dbReference>
<dbReference type="InterPro" id="IPR013528">
    <property type="entry name" value="HMG_CoA_synth_N"/>
</dbReference>
<dbReference type="EMBL" id="KF056863">
    <property type="protein sequence ID" value="AGW83483.1"/>
    <property type="molecule type" value="Genomic_DNA"/>
</dbReference>
<evidence type="ECO:0000313" key="7">
    <source>
        <dbReference type="EMBL" id="AGW83483.1"/>
    </source>
</evidence>
<dbReference type="InterPro" id="IPR016039">
    <property type="entry name" value="Thiolase-like"/>
</dbReference>
<feature type="domain" description="Hydroxymethylglutaryl-coenzyme A synthase C-terminal" evidence="6">
    <location>
        <begin position="180"/>
        <end position="249"/>
    </location>
</feature>
<dbReference type="NCBIfam" id="TIGR01835">
    <property type="entry name" value="HMG-CoA-S_prok"/>
    <property type="match status" value="1"/>
</dbReference>
<feature type="binding site" evidence="4">
    <location>
        <position position="30"/>
    </location>
    <ligand>
        <name>(3S)-3-hydroxy-3-methylglutaryl-CoA</name>
        <dbReference type="ChEBI" id="CHEBI:43074"/>
    </ligand>
</feature>
<dbReference type="Gene3D" id="3.40.47.10">
    <property type="match status" value="2"/>
</dbReference>
<feature type="binding site" evidence="4">
    <location>
        <position position="243"/>
    </location>
    <ligand>
        <name>(3S)-3-hydroxy-3-methylglutaryl-CoA</name>
        <dbReference type="ChEBI" id="CHEBI:43074"/>
    </ligand>
</feature>
<gene>
    <name evidence="7" type="ORF">wt8.23c</name>
</gene>
<keyword evidence="2" id="KW-0808">Transferase</keyword>
<dbReference type="Pfam" id="PF01154">
    <property type="entry name" value="HMG_CoA_synt_N"/>
    <property type="match status" value="1"/>
</dbReference>
<feature type="domain" description="Hydroxymethylglutaryl-coenzyme A synthase N-terminal" evidence="5">
    <location>
        <begin position="4"/>
        <end position="166"/>
    </location>
</feature>
<feature type="binding site" evidence="4">
    <location>
        <position position="144"/>
    </location>
    <ligand>
        <name>(3S)-3-hydroxy-3-methylglutaryl-CoA</name>
        <dbReference type="ChEBI" id="CHEBI:43074"/>
    </ligand>
</feature>
<dbReference type="PANTHER" id="PTHR43323">
    <property type="entry name" value="3-HYDROXY-3-METHYLGLUTARYL COENZYME A SYNTHASE"/>
    <property type="match status" value="1"/>
</dbReference>
<evidence type="ECO:0000256" key="1">
    <source>
        <dbReference type="ARBA" id="ARBA00007061"/>
    </source>
</evidence>
<comment type="similarity">
    <text evidence="1">Belongs to the thiolase-like superfamily. HMG-CoA synthase family.</text>
</comment>
<proteinExistence type="inferred from homology"/>
<evidence type="ECO:0000256" key="3">
    <source>
        <dbReference type="PIRSR" id="PIRSR611554-1"/>
    </source>
</evidence>
<dbReference type="PANTHER" id="PTHR43323:SF2">
    <property type="entry name" value="HYDROXYMETHYLGLUTARYL-COA SYNTHASE"/>
    <property type="match status" value="1"/>
</dbReference>
<evidence type="ECO:0000256" key="4">
    <source>
        <dbReference type="PIRSR" id="PIRSR611554-2"/>
    </source>
</evidence>
<feature type="active site" description="Proton donor/acceptor" evidence="3">
    <location>
        <position position="80"/>
    </location>
</feature>
<evidence type="ECO:0000259" key="6">
    <source>
        <dbReference type="Pfam" id="PF08540"/>
    </source>
</evidence>
<dbReference type="Pfam" id="PF08540">
    <property type="entry name" value="HMG_CoA_synt_C"/>
    <property type="match status" value="2"/>
</dbReference>
<evidence type="ECO:0000259" key="5">
    <source>
        <dbReference type="Pfam" id="PF01154"/>
    </source>
</evidence>
<dbReference type="GO" id="GO:0006084">
    <property type="term" value="P:acetyl-CoA metabolic process"/>
    <property type="evidence" value="ECO:0007669"/>
    <property type="project" value="InterPro"/>
</dbReference>
<dbReference type="GO" id="GO:0004421">
    <property type="term" value="F:hydroxymethylglutaryl-CoA synthase activity"/>
    <property type="evidence" value="ECO:0007669"/>
    <property type="project" value="InterPro"/>
</dbReference>
<evidence type="ECO:0000256" key="2">
    <source>
        <dbReference type="ARBA" id="ARBA00022679"/>
    </source>
</evidence>
<feature type="active site" description="Proton donor/acceptor" evidence="3">
    <location>
        <position position="234"/>
    </location>
</feature>
<dbReference type="InterPro" id="IPR013746">
    <property type="entry name" value="HMG_CoA_synt_C_dom"/>
</dbReference>
<dbReference type="SUPFAM" id="SSF53901">
    <property type="entry name" value="Thiolase-like"/>
    <property type="match status" value="2"/>
</dbReference>
<organism evidence="7">
    <name type="scientific">uncultured bacterium WT8</name>
    <dbReference type="NCBI Taxonomy" id="1393214"/>
    <lineage>
        <taxon>Bacteria</taxon>
        <taxon>environmental samples</taxon>
    </lineage>
</organism>
<name>U3Q0S3_9BACT</name>
<feature type="active site" description="Acyl-thioester intermediate" evidence="3">
    <location>
        <position position="112"/>
    </location>
</feature>
<feature type="binding site" evidence="4">
    <location>
        <position position="273"/>
    </location>
    <ligand>
        <name>(3S)-3-hydroxy-3-methylglutaryl-CoA</name>
        <dbReference type="ChEBI" id="CHEBI:43074"/>
    </ligand>
</feature>
<dbReference type="AlphaFoldDB" id="U3Q0S3"/>
<protein>
    <submittedName>
        <fullName evidence="7">Wt8.23c</fullName>
    </submittedName>
</protein>
<sequence>MTAIGIHDLSLATAHHVVDLGDLATAADVDPAKYRVGLGQDRFSLPSADEDIVTMGASAALPILERHGRDGIRTVFFATESGIDQSKSGGMFAHGLLGLDPRARVVEIKQACYGATAALQAAVALVARAPGERALVIASDVARYDLDSPGEPTQGAGAVAMLVTADPALVEIEPVSGLNAADVDDFWRPNDRTTAVVDGGLSMKAYLDALTGAWDDFRARGGAPIDEIDRFCAHQPFTKMARKALARLARHTGADLDDAMQEATFAYNREIGNAYTASIYAGLAALLDGDADLAGRRIGFFSYGSGAIGEFFTGVVRPGYADHLRPGAVAAELEAREPISLADYRALHAAVSPSDEDSETPRVTRAPFRFAGLRGRARQYERTETR</sequence>
<dbReference type="InterPro" id="IPR011554">
    <property type="entry name" value="HMG_CoA_synthase_prok"/>
</dbReference>